<dbReference type="STRING" id="1121013.GCA_000426365_01320"/>
<dbReference type="OrthoDB" id="8716343at2"/>
<protein>
    <recommendedName>
        <fullName evidence="4">Outer membrane protein beta-barrel domain-containing protein</fullName>
    </recommendedName>
</protein>
<accession>A0A091B8E4</accession>
<reference evidence="2 3" key="1">
    <citation type="submission" date="2013-09" db="EMBL/GenBank/DDBJ databases">
        <title>Genome sequencing of Arenimonas composti.</title>
        <authorList>
            <person name="Chen F."/>
            <person name="Wang G."/>
        </authorList>
    </citation>
    <scope>NUCLEOTIDE SEQUENCE [LARGE SCALE GENOMIC DNA]</scope>
    <source>
        <strain evidence="2 3">TR7-09</strain>
    </source>
</reference>
<feature type="chain" id="PRO_5001871362" description="Outer membrane protein beta-barrel domain-containing protein" evidence="1">
    <location>
        <begin position="27"/>
        <end position="280"/>
    </location>
</feature>
<proteinExistence type="predicted"/>
<name>A0A091B8E4_9GAMM</name>
<comment type="caution">
    <text evidence="2">The sequence shown here is derived from an EMBL/GenBank/DDBJ whole genome shotgun (WGS) entry which is preliminary data.</text>
</comment>
<dbReference type="Proteomes" id="UP000029391">
    <property type="component" value="Unassembled WGS sequence"/>
</dbReference>
<dbReference type="eggNOG" id="COG3637">
    <property type="taxonomic scope" value="Bacteria"/>
</dbReference>
<keyword evidence="3" id="KW-1185">Reference proteome</keyword>
<feature type="signal peptide" evidence="1">
    <location>
        <begin position="1"/>
        <end position="26"/>
    </location>
</feature>
<dbReference type="AlphaFoldDB" id="A0A091B8E4"/>
<evidence type="ECO:0000256" key="1">
    <source>
        <dbReference type="SAM" id="SignalP"/>
    </source>
</evidence>
<evidence type="ECO:0000313" key="3">
    <source>
        <dbReference type="Proteomes" id="UP000029391"/>
    </source>
</evidence>
<dbReference type="RefSeq" id="WP_051239641.1">
    <property type="nucleotide sequence ID" value="NZ_AUFF01000002.1"/>
</dbReference>
<keyword evidence="1" id="KW-0732">Signal</keyword>
<organism evidence="2 3">
    <name type="scientific">Arenimonas composti TR7-09 = DSM 18010</name>
    <dbReference type="NCBI Taxonomy" id="1121013"/>
    <lineage>
        <taxon>Bacteria</taxon>
        <taxon>Pseudomonadati</taxon>
        <taxon>Pseudomonadota</taxon>
        <taxon>Gammaproteobacteria</taxon>
        <taxon>Lysobacterales</taxon>
        <taxon>Lysobacteraceae</taxon>
        <taxon>Arenimonas</taxon>
    </lineage>
</organism>
<gene>
    <name evidence="2" type="ORF">P873_13250</name>
</gene>
<sequence length="280" mass="30462">MPTQRLFVLAVALAVALTLATPVATASDSGDRARPLDRVSLWAGALNARSDTRFAFSADNDTWSGEGDFGLEDDLGLDRRATVGHGRLDVLVGRANGLSLEYFGYARDTAHRLERRIEWDGQVFDTTADVSGAIEFGFASAAWRWWMGEGATVFGLGLGVAHYRVETAFDGEATVNGGTASASLRTSDAAMAPLASLGWRHAFSERWRAYADLSGVTRDSGPLQGHIVDAGVGFEWFPTRHWGLALEYGATHIRLDRVRGEGTLRFDLDLRGPSLFLRVR</sequence>
<evidence type="ECO:0008006" key="4">
    <source>
        <dbReference type="Google" id="ProtNLM"/>
    </source>
</evidence>
<evidence type="ECO:0000313" key="2">
    <source>
        <dbReference type="EMBL" id="KFN48913.1"/>
    </source>
</evidence>
<dbReference type="EMBL" id="AWXU01000047">
    <property type="protein sequence ID" value="KFN48913.1"/>
    <property type="molecule type" value="Genomic_DNA"/>
</dbReference>
<dbReference type="InterPro" id="IPR036709">
    <property type="entry name" value="Autotransporte_beta_dom_sf"/>
</dbReference>
<dbReference type="SUPFAM" id="SSF103515">
    <property type="entry name" value="Autotransporter"/>
    <property type="match status" value="1"/>
</dbReference>